<sequence>MGQKKVWHWLLGLVSLVAVLFVTQLAMPAQAATNHNAKEFTTSASVINGPDFKHADTIDIQYKMAFGETEIKAGDTITIDLPENLRAKTPGDVFDVTDEHGTKIGEAVVSDGKVVVTMNSALEGKTNDTLTVNLATKYRGEDTGEQDVIFDLENGEQNTSVINIVSNEANLSKKGTIQEDGTIKWTILANRQELKMKNLSIADTIGDHQTMVKNVEVYNGEWSSATSYKRKSKLDEDAYNVKFSDDGFNLAFNDTVNNLIVIDYYTKLTDEGQELVDSGYKYRNKAIMTWGGGTSGGPNSEEANGKVSSSNGSSGIGGGTDSSSSSSSNIISSSSSIIGSSSSSLISSSSSSLSSSSSSSVISSSSSSEASSSSSSSVISSSSSSEASSSSSSSEISSSSSSSEASSSSSSSAVSSSSSSESSSSSSSSVNSSNSSSSSVTSSSNSSQSESSNNSSDTNSTSDSSDANSSSEDNNETVTEPDDPEDNTAVNPDTDEDTGTIDVDAGFDDNYDGSTTAPDAGSSSMVSSTSSVFNSSKSGVTTTPEQATSQPETEKSSAKTTVSQADALTPAATGSQTLPQTNESASNDHALKALGLLIGGLTLGTSALLRHWF</sequence>
<dbReference type="InterPro" id="IPR041171">
    <property type="entry name" value="SDR_Ig"/>
</dbReference>
<protein>
    <submittedName>
        <fullName evidence="10">Collagen binding domain-containing protein</fullName>
    </submittedName>
</protein>
<feature type="domain" description="SDR-like Ig" evidence="9">
    <location>
        <begin position="53"/>
        <end position="137"/>
    </location>
</feature>
<feature type="chain" id="PRO_5047382767" evidence="7">
    <location>
        <begin position="32"/>
        <end position="613"/>
    </location>
</feature>
<accession>A0ABW1SNH7</accession>
<evidence type="ECO:0000259" key="8">
    <source>
        <dbReference type="Pfam" id="PF05737"/>
    </source>
</evidence>
<evidence type="ECO:0000256" key="5">
    <source>
        <dbReference type="ARBA" id="ARBA00023088"/>
    </source>
</evidence>
<feature type="signal peptide" evidence="7">
    <location>
        <begin position="1"/>
        <end position="31"/>
    </location>
</feature>
<organism evidence="10 11">
    <name type="scientific">Lactiplantibacillus nangangensis</name>
    <dbReference type="NCBI Taxonomy" id="2559917"/>
    <lineage>
        <taxon>Bacteria</taxon>
        <taxon>Bacillati</taxon>
        <taxon>Bacillota</taxon>
        <taxon>Bacilli</taxon>
        <taxon>Lactobacillales</taxon>
        <taxon>Lactobacillaceae</taxon>
        <taxon>Lactiplantibacillus</taxon>
    </lineage>
</organism>
<dbReference type="InterPro" id="IPR011252">
    <property type="entry name" value="Fibrogen-bd_dom1"/>
</dbReference>
<keyword evidence="3" id="KW-0964">Secreted</keyword>
<evidence type="ECO:0000256" key="3">
    <source>
        <dbReference type="ARBA" id="ARBA00022525"/>
    </source>
</evidence>
<dbReference type="Pfam" id="PF05737">
    <property type="entry name" value="Collagen_bind"/>
    <property type="match status" value="1"/>
</dbReference>
<dbReference type="InterPro" id="IPR008456">
    <property type="entry name" value="Collagen-bd_dom"/>
</dbReference>
<evidence type="ECO:0000313" key="10">
    <source>
        <dbReference type="EMBL" id="MFC6202949.1"/>
    </source>
</evidence>
<reference evidence="11" key="1">
    <citation type="journal article" date="2019" name="Int. J. Syst. Evol. Microbiol.">
        <title>The Global Catalogue of Microorganisms (GCM) 10K type strain sequencing project: providing services to taxonomists for standard genome sequencing and annotation.</title>
        <authorList>
            <consortium name="The Broad Institute Genomics Platform"/>
            <consortium name="The Broad Institute Genome Sequencing Center for Infectious Disease"/>
            <person name="Wu L."/>
            <person name="Ma J."/>
        </authorList>
    </citation>
    <scope>NUCLEOTIDE SEQUENCE [LARGE SCALE GENOMIC DNA]</scope>
    <source>
        <strain evidence="11">CCM 8930</strain>
    </source>
</reference>
<name>A0ABW1SNH7_9LACO</name>
<evidence type="ECO:0000256" key="4">
    <source>
        <dbReference type="ARBA" id="ARBA00022729"/>
    </source>
</evidence>
<feature type="compositionally biased region" description="Polar residues" evidence="6">
    <location>
        <begin position="558"/>
        <end position="584"/>
    </location>
</feature>
<feature type="compositionally biased region" description="Acidic residues" evidence="6">
    <location>
        <begin position="493"/>
        <end position="511"/>
    </location>
</feature>
<feature type="region of interest" description="Disordered" evidence="6">
    <location>
        <begin position="364"/>
        <end position="584"/>
    </location>
</feature>
<comment type="caution">
    <text evidence="10">The sequence shown here is derived from an EMBL/GenBank/DDBJ whole genome shotgun (WGS) entry which is preliminary data.</text>
</comment>
<keyword evidence="10" id="KW-0176">Collagen</keyword>
<dbReference type="Proteomes" id="UP001596171">
    <property type="component" value="Unassembled WGS sequence"/>
</dbReference>
<dbReference type="RefSeq" id="WP_137615939.1">
    <property type="nucleotide sequence ID" value="NZ_BJDI01000005.1"/>
</dbReference>
<evidence type="ECO:0000313" key="11">
    <source>
        <dbReference type="Proteomes" id="UP001596171"/>
    </source>
</evidence>
<evidence type="ECO:0000256" key="6">
    <source>
        <dbReference type="SAM" id="MobiDB-lite"/>
    </source>
</evidence>
<dbReference type="Gene3D" id="2.60.40.1280">
    <property type="match status" value="1"/>
</dbReference>
<dbReference type="Gene3D" id="2.60.40.740">
    <property type="match status" value="1"/>
</dbReference>
<keyword evidence="2" id="KW-0134">Cell wall</keyword>
<keyword evidence="11" id="KW-1185">Reference proteome</keyword>
<proteinExistence type="predicted"/>
<feature type="compositionally biased region" description="Polar residues" evidence="6">
    <location>
        <begin position="541"/>
        <end position="551"/>
    </location>
</feature>
<dbReference type="EMBL" id="JBHSSE010000028">
    <property type="protein sequence ID" value="MFC6202949.1"/>
    <property type="molecule type" value="Genomic_DNA"/>
</dbReference>
<feature type="compositionally biased region" description="Low complexity" evidence="6">
    <location>
        <begin position="364"/>
        <end position="471"/>
    </location>
</feature>
<dbReference type="SUPFAM" id="SSF49401">
    <property type="entry name" value="Bacterial adhesins"/>
    <property type="match status" value="2"/>
</dbReference>
<evidence type="ECO:0000256" key="2">
    <source>
        <dbReference type="ARBA" id="ARBA00022512"/>
    </source>
</evidence>
<keyword evidence="4 7" id="KW-0732">Signal</keyword>
<dbReference type="Pfam" id="PF17961">
    <property type="entry name" value="Big_8"/>
    <property type="match status" value="1"/>
</dbReference>
<comment type="subcellular location">
    <subcellularLocation>
        <location evidence="1">Secreted</location>
        <location evidence="1">Cell wall</location>
        <topology evidence="1">Peptidoglycan-anchor</topology>
    </subcellularLocation>
</comment>
<evidence type="ECO:0000256" key="1">
    <source>
        <dbReference type="ARBA" id="ARBA00004168"/>
    </source>
</evidence>
<evidence type="ECO:0000256" key="7">
    <source>
        <dbReference type="SAM" id="SignalP"/>
    </source>
</evidence>
<evidence type="ECO:0000259" key="9">
    <source>
        <dbReference type="Pfam" id="PF17961"/>
    </source>
</evidence>
<feature type="compositionally biased region" description="Acidic residues" evidence="6">
    <location>
        <begin position="473"/>
        <end position="486"/>
    </location>
</feature>
<feature type="region of interest" description="Disordered" evidence="6">
    <location>
        <begin position="292"/>
        <end position="326"/>
    </location>
</feature>
<gene>
    <name evidence="10" type="ORF">ACFP1L_13835</name>
</gene>
<feature type="domain" description="Collagen binding" evidence="8">
    <location>
        <begin position="171"/>
        <end position="289"/>
    </location>
</feature>
<dbReference type="InterPro" id="IPR008966">
    <property type="entry name" value="Adhesion_dom_sf"/>
</dbReference>
<keyword evidence="5" id="KW-0572">Peptidoglycan-anchor</keyword>
<feature type="compositionally biased region" description="Low complexity" evidence="6">
    <location>
        <begin position="522"/>
        <end position="540"/>
    </location>
</feature>